<feature type="transmembrane region" description="Helical" evidence="1">
    <location>
        <begin position="17"/>
        <end position="38"/>
    </location>
</feature>
<dbReference type="EMBL" id="CP159534">
    <property type="protein sequence ID" value="XCJ70143.1"/>
    <property type="molecule type" value="Genomic_DNA"/>
</dbReference>
<dbReference type="RefSeq" id="WP_353941798.1">
    <property type="nucleotide sequence ID" value="NZ_CP159534.1"/>
</dbReference>
<evidence type="ECO:0000313" key="2">
    <source>
        <dbReference type="EMBL" id="XCJ70143.1"/>
    </source>
</evidence>
<name>A0AAU8IP00_9ACTN</name>
<dbReference type="AlphaFoldDB" id="A0AAU8IP00"/>
<feature type="transmembrane region" description="Helical" evidence="1">
    <location>
        <begin position="80"/>
        <end position="100"/>
    </location>
</feature>
<keyword evidence="1" id="KW-0472">Membrane</keyword>
<reference evidence="2" key="1">
    <citation type="submission" date="2024-06" db="EMBL/GenBank/DDBJ databases">
        <title>Streptomyces sp. strain HUAS MG91 genome sequences.</title>
        <authorList>
            <person name="Mo P."/>
        </authorList>
    </citation>
    <scope>NUCLEOTIDE SEQUENCE</scope>
    <source>
        <strain evidence="2">HUAS MG91</strain>
    </source>
</reference>
<protein>
    <submittedName>
        <fullName evidence="2">Uncharacterized protein</fullName>
    </submittedName>
</protein>
<gene>
    <name evidence="2" type="ORF">ABII15_09260</name>
</gene>
<dbReference type="KEGG" id="stac:ABII15_09260"/>
<accession>A0AAU8IP00</accession>
<sequence>MTAGVTLTASGHGPSPVILGAFLVGGVVAIWTGMNWALDLRGITTRRVRHKRDASWDVTSTVNDLDATGDLLARPGYLRLLGAVMTLAGLLLIVVAYALWQLG</sequence>
<proteinExistence type="predicted"/>
<evidence type="ECO:0000256" key="1">
    <source>
        <dbReference type="SAM" id="Phobius"/>
    </source>
</evidence>
<keyword evidence="1" id="KW-1133">Transmembrane helix</keyword>
<organism evidence="2">
    <name type="scientific">Streptomyces tabacisoli</name>
    <dbReference type="NCBI Taxonomy" id="3156398"/>
    <lineage>
        <taxon>Bacteria</taxon>
        <taxon>Bacillati</taxon>
        <taxon>Actinomycetota</taxon>
        <taxon>Actinomycetes</taxon>
        <taxon>Kitasatosporales</taxon>
        <taxon>Streptomycetaceae</taxon>
        <taxon>Streptomyces</taxon>
    </lineage>
</organism>
<keyword evidence="1" id="KW-0812">Transmembrane</keyword>